<evidence type="ECO:0000256" key="4">
    <source>
        <dbReference type="ARBA" id="ARBA00023015"/>
    </source>
</evidence>
<dbReference type="Gene3D" id="3.40.1550.20">
    <property type="entry name" value="Transcriptional regulator MraZ domain"/>
    <property type="match status" value="1"/>
</dbReference>
<dbReference type="CDD" id="cd16321">
    <property type="entry name" value="MraZ_C"/>
    <property type="match status" value="1"/>
</dbReference>
<proteinExistence type="inferred from homology"/>
<sequence length="164" mass="18161">MAGMFIGEYTFKVDSKGRVSIPALFRRELEEGDPQRPNAERPRMVIVFGADSQKMLQVYTQTAFEALAADIAALPRGSKNRAMLQRVVLSKSHPTEVDPDGRLVLPAALRTKIALEGEAKFAGVGETFEIWKPETFDAVDAAQTEAWVEDQGEDFDPLSLLYAE</sequence>
<keyword evidence="3" id="KW-0677">Repeat</keyword>
<keyword evidence="2 7" id="KW-0963">Cytoplasm</keyword>
<evidence type="ECO:0000256" key="2">
    <source>
        <dbReference type="ARBA" id="ARBA00022490"/>
    </source>
</evidence>
<dbReference type="HAMAP" id="MF_01008">
    <property type="entry name" value="MraZ"/>
    <property type="match status" value="1"/>
</dbReference>
<dbReference type="Proteomes" id="UP000027471">
    <property type="component" value="Unassembled WGS sequence"/>
</dbReference>
<protein>
    <recommendedName>
        <fullName evidence="1 7">Transcriptional regulator MraZ</fullName>
    </recommendedName>
</protein>
<dbReference type="InterPro" id="IPR007159">
    <property type="entry name" value="SpoVT-AbrB_dom"/>
</dbReference>
<evidence type="ECO:0000256" key="1">
    <source>
        <dbReference type="ARBA" id="ARBA00013860"/>
    </source>
</evidence>
<evidence type="ECO:0000313" key="9">
    <source>
        <dbReference type="EMBL" id="KEO61557.1"/>
    </source>
</evidence>
<feature type="domain" description="SpoVT-AbrB" evidence="8">
    <location>
        <begin position="8"/>
        <end position="63"/>
    </location>
</feature>
<comment type="subcellular location">
    <subcellularLocation>
        <location evidence="7">Cytoplasm</location>
        <location evidence="7">Nucleoid</location>
    </subcellularLocation>
</comment>
<organism evidence="9 10">
    <name type="scientific">Thioclava indica</name>
    <dbReference type="NCBI Taxonomy" id="1353528"/>
    <lineage>
        <taxon>Bacteria</taxon>
        <taxon>Pseudomonadati</taxon>
        <taxon>Pseudomonadota</taxon>
        <taxon>Alphaproteobacteria</taxon>
        <taxon>Rhodobacterales</taxon>
        <taxon>Paracoccaceae</taxon>
        <taxon>Thioclava</taxon>
    </lineage>
</organism>
<dbReference type="PANTHER" id="PTHR34701">
    <property type="entry name" value="TRANSCRIPTIONAL REGULATOR MRAZ"/>
    <property type="match status" value="1"/>
</dbReference>
<dbReference type="NCBIfam" id="NF001476">
    <property type="entry name" value="PRK00326.2-2"/>
    <property type="match status" value="1"/>
</dbReference>
<dbReference type="SUPFAM" id="SSF89447">
    <property type="entry name" value="AbrB/MazE/MraZ-like"/>
    <property type="match status" value="1"/>
</dbReference>
<dbReference type="GO" id="GO:2000143">
    <property type="term" value="P:negative regulation of DNA-templated transcription initiation"/>
    <property type="evidence" value="ECO:0007669"/>
    <property type="project" value="TreeGrafter"/>
</dbReference>
<dbReference type="InterPro" id="IPR035644">
    <property type="entry name" value="MraZ_C"/>
</dbReference>
<comment type="caution">
    <text evidence="9">The sequence shown here is derived from an EMBL/GenBank/DDBJ whole genome shotgun (WGS) entry which is preliminary data.</text>
</comment>
<dbReference type="GO" id="GO:0000976">
    <property type="term" value="F:transcription cis-regulatory region binding"/>
    <property type="evidence" value="ECO:0007669"/>
    <property type="project" value="TreeGrafter"/>
</dbReference>
<dbReference type="CDD" id="cd16320">
    <property type="entry name" value="MraZ_N"/>
    <property type="match status" value="1"/>
</dbReference>
<dbReference type="InterPro" id="IPR020603">
    <property type="entry name" value="MraZ_dom"/>
</dbReference>
<gene>
    <name evidence="7" type="primary">mraZ</name>
    <name evidence="9" type="ORF">DT23_00900</name>
</gene>
<evidence type="ECO:0000256" key="5">
    <source>
        <dbReference type="ARBA" id="ARBA00023125"/>
    </source>
</evidence>
<keyword evidence="10" id="KW-1185">Reference proteome</keyword>
<dbReference type="Pfam" id="PF02381">
    <property type="entry name" value="MraZ"/>
    <property type="match status" value="2"/>
</dbReference>
<dbReference type="GO" id="GO:0003700">
    <property type="term" value="F:DNA-binding transcription factor activity"/>
    <property type="evidence" value="ECO:0007669"/>
    <property type="project" value="UniProtKB-UniRule"/>
</dbReference>
<comment type="subunit">
    <text evidence="7">Forms oligomers.</text>
</comment>
<dbReference type="PROSITE" id="PS51740">
    <property type="entry name" value="SPOVT_ABRB"/>
    <property type="match status" value="2"/>
</dbReference>
<dbReference type="AlphaFoldDB" id="A0A074KJ33"/>
<dbReference type="EMBL" id="AUNB01000001">
    <property type="protein sequence ID" value="KEO61557.1"/>
    <property type="molecule type" value="Genomic_DNA"/>
</dbReference>
<evidence type="ECO:0000256" key="3">
    <source>
        <dbReference type="ARBA" id="ARBA00022737"/>
    </source>
</evidence>
<dbReference type="InterPro" id="IPR037914">
    <property type="entry name" value="SpoVT-AbrB_sf"/>
</dbReference>
<dbReference type="STRING" id="1353528.DT23_00900"/>
<evidence type="ECO:0000256" key="6">
    <source>
        <dbReference type="ARBA" id="ARBA00023163"/>
    </source>
</evidence>
<name>A0A074KJ33_9RHOB</name>
<evidence type="ECO:0000313" key="10">
    <source>
        <dbReference type="Proteomes" id="UP000027471"/>
    </source>
</evidence>
<evidence type="ECO:0000256" key="7">
    <source>
        <dbReference type="HAMAP-Rule" id="MF_01008"/>
    </source>
</evidence>
<keyword evidence="5 7" id="KW-0238">DNA-binding</keyword>
<dbReference type="InterPro" id="IPR035642">
    <property type="entry name" value="MraZ_N"/>
</dbReference>
<comment type="similarity">
    <text evidence="7">Belongs to the MraZ family.</text>
</comment>
<dbReference type="GO" id="GO:0009295">
    <property type="term" value="C:nucleoid"/>
    <property type="evidence" value="ECO:0007669"/>
    <property type="project" value="UniProtKB-SubCell"/>
</dbReference>
<dbReference type="OrthoDB" id="9807753at2"/>
<dbReference type="InterPro" id="IPR038619">
    <property type="entry name" value="MraZ_sf"/>
</dbReference>
<dbReference type="eggNOG" id="COG2001">
    <property type="taxonomic scope" value="Bacteria"/>
</dbReference>
<reference evidence="9 10" key="1">
    <citation type="journal article" date="2015" name="Antonie Van Leeuwenhoek">
        <title>Thioclava indica sp. nov., isolated from surface seawater of the Indian Ocean.</title>
        <authorList>
            <person name="Liu Y."/>
            <person name="Lai Q."/>
            <person name="Du J."/>
            <person name="Xu H."/>
            <person name="Jiang L."/>
            <person name="Shao Z."/>
        </authorList>
    </citation>
    <scope>NUCLEOTIDE SEQUENCE [LARGE SCALE GENOMIC DNA]</scope>
    <source>
        <strain evidence="9 10">DT23-4</strain>
    </source>
</reference>
<evidence type="ECO:0000259" key="8">
    <source>
        <dbReference type="PROSITE" id="PS51740"/>
    </source>
</evidence>
<keyword evidence="6 7" id="KW-0804">Transcription</keyword>
<dbReference type="GO" id="GO:0005737">
    <property type="term" value="C:cytoplasm"/>
    <property type="evidence" value="ECO:0007669"/>
    <property type="project" value="UniProtKB-UniRule"/>
</dbReference>
<dbReference type="InterPro" id="IPR003444">
    <property type="entry name" value="MraZ"/>
</dbReference>
<keyword evidence="4 7" id="KW-0805">Transcription regulation</keyword>
<feature type="domain" description="SpoVT-AbrB" evidence="8">
    <location>
        <begin position="92"/>
        <end position="135"/>
    </location>
</feature>
<dbReference type="PANTHER" id="PTHR34701:SF1">
    <property type="entry name" value="TRANSCRIPTIONAL REGULATOR MRAZ"/>
    <property type="match status" value="1"/>
</dbReference>
<accession>A0A074KJ33</accession>